<evidence type="ECO:0000256" key="1">
    <source>
        <dbReference type="SAM" id="MobiDB-lite"/>
    </source>
</evidence>
<protein>
    <submittedName>
        <fullName evidence="2">Uncharacterized protein</fullName>
    </submittedName>
</protein>
<name>A0ABP5ZTS1_9ACTN</name>
<evidence type="ECO:0000313" key="2">
    <source>
        <dbReference type="EMBL" id="GAA2504385.1"/>
    </source>
</evidence>
<reference evidence="3" key="1">
    <citation type="journal article" date="2019" name="Int. J. Syst. Evol. Microbiol.">
        <title>The Global Catalogue of Microorganisms (GCM) 10K type strain sequencing project: providing services to taxonomists for standard genome sequencing and annotation.</title>
        <authorList>
            <consortium name="The Broad Institute Genomics Platform"/>
            <consortium name="The Broad Institute Genome Sequencing Center for Infectious Disease"/>
            <person name="Wu L."/>
            <person name="Ma J."/>
        </authorList>
    </citation>
    <scope>NUCLEOTIDE SEQUENCE [LARGE SCALE GENOMIC DNA]</scope>
    <source>
        <strain evidence="3">JCM 6923</strain>
    </source>
</reference>
<feature type="region of interest" description="Disordered" evidence="1">
    <location>
        <begin position="1"/>
        <end position="43"/>
    </location>
</feature>
<feature type="compositionally biased region" description="Gly residues" evidence="1">
    <location>
        <begin position="15"/>
        <end position="42"/>
    </location>
</feature>
<organism evidence="2 3">
    <name type="scientific">Streptomyces graminearus</name>
    <dbReference type="NCBI Taxonomy" id="284030"/>
    <lineage>
        <taxon>Bacteria</taxon>
        <taxon>Bacillati</taxon>
        <taxon>Actinomycetota</taxon>
        <taxon>Actinomycetes</taxon>
        <taxon>Kitasatosporales</taxon>
        <taxon>Streptomycetaceae</taxon>
        <taxon>Streptomyces</taxon>
    </lineage>
</organism>
<dbReference type="EMBL" id="BAAATL010000034">
    <property type="protein sequence ID" value="GAA2504385.1"/>
    <property type="molecule type" value="Genomic_DNA"/>
</dbReference>
<dbReference type="Proteomes" id="UP001501721">
    <property type="component" value="Unassembled WGS sequence"/>
</dbReference>
<keyword evidence="3" id="KW-1185">Reference proteome</keyword>
<gene>
    <name evidence="2" type="ORF">GCM10010422_63290</name>
</gene>
<sequence>MESHRSEGSGVVNGECGGRTRGGGAVGTAHGSTGGAGQGGRMPRGPVAAAAVVLAAAVLAAPAAQAAPERSGAGAAVSGAAVTDAAGRSYTATTITGNVRTTLRFTFKGGQELSRTDLDRIGARLGLGKGSLRAAPGRTVRTGAAERPSATLRCDKNPSWSNANGTLAARFNCHHSTINWGFKISARVQSVITGNVHESGVSWWRNGRRMPKNAGHVVGGSYHFHGTLKPVRHADHVQFQDYMTFRVSIGGRPGTGSLTWAADVTAKK</sequence>
<comment type="caution">
    <text evidence="2">The sequence shown here is derived from an EMBL/GenBank/DDBJ whole genome shotgun (WGS) entry which is preliminary data.</text>
</comment>
<proteinExistence type="predicted"/>
<accession>A0ABP5ZTS1</accession>
<evidence type="ECO:0000313" key="3">
    <source>
        <dbReference type="Proteomes" id="UP001501721"/>
    </source>
</evidence>